<evidence type="ECO:0000256" key="3">
    <source>
        <dbReference type="ARBA" id="ARBA00022692"/>
    </source>
</evidence>
<feature type="transmembrane region" description="Helical" evidence="6">
    <location>
        <begin position="187"/>
        <end position="211"/>
    </location>
</feature>
<evidence type="ECO:0000256" key="6">
    <source>
        <dbReference type="SAM" id="Phobius"/>
    </source>
</evidence>
<dbReference type="PIRSF" id="PIRSF038958">
    <property type="entry name" value="PG_synth_SpoVB"/>
    <property type="match status" value="1"/>
</dbReference>
<dbReference type="Proteomes" id="UP000608071">
    <property type="component" value="Unassembled WGS sequence"/>
</dbReference>
<evidence type="ECO:0000313" key="7">
    <source>
        <dbReference type="EMBL" id="MBD7970892.1"/>
    </source>
</evidence>
<evidence type="ECO:0000256" key="4">
    <source>
        <dbReference type="ARBA" id="ARBA00022989"/>
    </source>
</evidence>
<dbReference type="InterPro" id="IPR050833">
    <property type="entry name" value="Poly_Biosynth_Transport"/>
</dbReference>
<dbReference type="EMBL" id="JACSQL010000017">
    <property type="protein sequence ID" value="MBD7970892.1"/>
    <property type="molecule type" value="Genomic_DNA"/>
</dbReference>
<dbReference type="InterPro" id="IPR002797">
    <property type="entry name" value="Polysacc_synth"/>
</dbReference>
<feature type="transmembrane region" description="Helical" evidence="6">
    <location>
        <begin position="248"/>
        <end position="269"/>
    </location>
</feature>
<feature type="transmembrane region" description="Helical" evidence="6">
    <location>
        <begin position="435"/>
        <end position="454"/>
    </location>
</feature>
<feature type="transmembrane region" description="Helical" evidence="6">
    <location>
        <begin position="164"/>
        <end position="181"/>
    </location>
</feature>
<feature type="transmembrane region" description="Helical" evidence="6">
    <location>
        <begin position="376"/>
        <end position="397"/>
    </location>
</feature>
<evidence type="ECO:0000256" key="2">
    <source>
        <dbReference type="ARBA" id="ARBA00022475"/>
    </source>
</evidence>
<keyword evidence="8" id="KW-1185">Reference proteome</keyword>
<dbReference type="InterPro" id="IPR024923">
    <property type="entry name" value="PG_synth_SpoVB"/>
</dbReference>
<feature type="transmembrane region" description="Helical" evidence="6">
    <location>
        <begin position="466"/>
        <end position="486"/>
    </location>
</feature>
<comment type="caution">
    <text evidence="7">The sequence shown here is derived from an EMBL/GenBank/DDBJ whole genome shotgun (WGS) entry which is preliminary data.</text>
</comment>
<keyword evidence="3 6" id="KW-0812">Transmembrane</keyword>
<reference evidence="7 8" key="1">
    <citation type="submission" date="2020-08" db="EMBL/GenBank/DDBJ databases">
        <title>A Genomic Blueprint of the Chicken Gut Microbiome.</title>
        <authorList>
            <person name="Gilroy R."/>
            <person name="Ravi A."/>
            <person name="Getino M."/>
            <person name="Pursley I."/>
            <person name="Horton D.L."/>
            <person name="Alikhan N.-F."/>
            <person name="Baker D."/>
            <person name="Gharbi K."/>
            <person name="Hall N."/>
            <person name="Watson M."/>
            <person name="Adriaenssens E.M."/>
            <person name="Foster-Nyarko E."/>
            <person name="Jarju S."/>
            <person name="Secka A."/>
            <person name="Antonio M."/>
            <person name="Oren A."/>
            <person name="Chaudhuri R."/>
            <person name="La Ragione R.M."/>
            <person name="Hildebrand F."/>
            <person name="Pallen M.J."/>
        </authorList>
    </citation>
    <scope>NUCLEOTIDE SEQUENCE [LARGE SCALE GENOMIC DNA]</scope>
    <source>
        <strain evidence="7 8">Sa2BVA9</strain>
    </source>
</reference>
<feature type="transmembrane region" description="Helical" evidence="6">
    <location>
        <begin position="506"/>
        <end position="525"/>
    </location>
</feature>
<proteinExistence type="predicted"/>
<organism evidence="7 8">
    <name type="scientific">Paenibacillus gallinarum</name>
    <dbReference type="NCBI Taxonomy" id="2762232"/>
    <lineage>
        <taxon>Bacteria</taxon>
        <taxon>Bacillati</taxon>
        <taxon>Bacillota</taxon>
        <taxon>Bacilli</taxon>
        <taxon>Bacillales</taxon>
        <taxon>Paenibacillaceae</taxon>
        <taxon>Paenibacillus</taxon>
    </lineage>
</organism>
<feature type="transmembrane region" description="Helical" evidence="6">
    <location>
        <begin position="302"/>
        <end position="324"/>
    </location>
</feature>
<protein>
    <submittedName>
        <fullName evidence="7">Oligosaccharide flippase family protein</fullName>
    </submittedName>
</protein>
<gene>
    <name evidence="7" type="ORF">H9647_22765</name>
</gene>
<feature type="transmembrane region" description="Helical" evidence="6">
    <location>
        <begin position="51"/>
        <end position="70"/>
    </location>
</feature>
<evidence type="ECO:0000256" key="5">
    <source>
        <dbReference type="ARBA" id="ARBA00023136"/>
    </source>
</evidence>
<dbReference type="PANTHER" id="PTHR30250">
    <property type="entry name" value="PST FAMILY PREDICTED COLANIC ACID TRANSPORTER"/>
    <property type="match status" value="1"/>
</dbReference>
<feature type="transmembrane region" description="Helical" evidence="6">
    <location>
        <begin position="91"/>
        <end position="111"/>
    </location>
</feature>
<feature type="transmembrane region" description="Helical" evidence="6">
    <location>
        <begin position="409"/>
        <end position="429"/>
    </location>
</feature>
<dbReference type="CDD" id="cd13124">
    <property type="entry name" value="MATE_SpoVB_like"/>
    <property type="match status" value="1"/>
</dbReference>
<keyword evidence="5 6" id="KW-0472">Membrane</keyword>
<dbReference type="Pfam" id="PF01943">
    <property type="entry name" value="Polysacc_synt"/>
    <property type="match status" value="1"/>
</dbReference>
<name>A0ABR8T586_9BACL</name>
<keyword evidence="2" id="KW-1003">Cell membrane</keyword>
<comment type="subcellular location">
    <subcellularLocation>
        <location evidence="1">Cell membrane</location>
        <topology evidence="1">Multi-pass membrane protein</topology>
    </subcellularLocation>
</comment>
<feature type="transmembrane region" description="Helical" evidence="6">
    <location>
        <begin position="345"/>
        <end position="364"/>
    </location>
</feature>
<evidence type="ECO:0000313" key="8">
    <source>
        <dbReference type="Proteomes" id="UP000608071"/>
    </source>
</evidence>
<dbReference type="PANTHER" id="PTHR30250:SF29">
    <property type="entry name" value="POLYSACCHARIDE BIOSYNTHESIS PROTEIN C-TERMINAL DOMAIN-CONTAINING PROTEIN"/>
    <property type="match status" value="1"/>
</dbReference>
<accession>A0ABR8T586</accession>
<keyword evidence="4 6" id="KW-1133">Transmembrane helix</keyword>
<feature type="transmembrane region" description="Helical" evidence="6">
    <location>
        <begin position="123"/>
        <end position="143"/>
    </location>
</feature>
<sequence length="554" mass="59662">MKSMETSTKMLHGAFILSVAALLSKMIGTLQKIPLQNIAGDSVFGIYNTVYPFYMMFITLATAGFPIAVSKLVAEANARGDRTEGERVLKVTSVLLAVLGGLLSLLMYQFAPQISRFIDNEEVVLSIRTASLAFLFVPVMTGLRGYFQGLQDMLPTAVSQITEQTVRVTVMLVLLFILIDRDAAAETIAAGAMLGSAAGGAAALLLMWFFWLRRGKRRAVHAEQLRLEENVLISEKGLKSERKSTSTLLISVLRYAIPVALGSVVVPLMNMVDTFTVPRLLKQEGMADIETMRLFGIYNRGIPLVQLVTMLATTLSVLFIPAIAEAKVRNDQKTIHRQSSLALKWFWLIGLAAAAGMAVLAGPINQMLYITTEGTITMRILALTAAGSAVSVIAAALLQGYGAVKAPALIMLTAAVVKTLLNELLLPYFGINGAAWSSAAAYALAALLNVLLLARMLRLRVSLAAGLLKPFLIIAAMSLTAAGMAWGTEVIIGAFEIGLGNRITALVQSLLGITAGVIVFMIGTIRMKLITEEEIAMLPKGEKLLKLLHKLRLI</sequence>
<evidence type="ECO:0000256" key="1">
    <source>
        <dbReference type="ARBA" id="ARBA00004651"/>
    </source>
</evidence>
<dbReference type="RefSeq" id="WP_191804400.1">
    <property type="nucleotide sequence ID" value="NZ_JACSQL010000017.1"/>
</dbReference>